<feature type="transmembrane region" description="Helical" evidence="9">
    <location>
        <begin position="338"/>
        <end position="358"/>
    </location>
</feature>
<dbReference type="SUPFAM" id="SSF82866">
    <property type="entry name" value="Multidrug efflux transporter AcrB transmembrane domain"/>
    <property type="match status" value="2"/>
</dbReference>
<protein>
    <submittedName>
        <fullName evidence="10">Efflux RND transporter permease subunit</fullName>
    </submittedName>
</protein>
<feature type="transmembrane region" description="Helical" evidence="9">
    <location>
        <begin position="12"/>
        <end position="29"/>
    </location>
</feature>
<keyword evidence="4" id="KW-1003">Cell membrane</keyword>
<sequence length="1055" mass="115303">MIERVIAWSLQNRLLVLLMTAIFVAWGIFSGRQMPLDAIPDLSDVQVIVKTSYAGQAPQVIEDQVTYPLSTAMLAVPKARDVRGFSMFGDSYVYVLFEDGTDPYWARSRVLEYLSQVAPSMPEGAQPALGPDATGVGWVYQYALVDRSGELDLADLRSLQDWFLKYELQSVAGVSEVATLGGMVKQYQVVLDPNRARAYGLTLAGIRSAISGANREAGGSVIEMSEAEYMVRSRGYLTGIEELRLVPVGLGSDGTPVLLEDVADIRIGPAARRGIAELNGEGETVGALVVMRHGENALATIERVKARLDELRPSLPEGVEIVETYDRSILIQESVNNLAAKLLQEFLIIALVCVVFLLHFRSALVAIIALPIGILAALMIMQAKGINANIMSLGGIAVTIGAMVDAAIVMVENLHKRLEKAPPGEDRWHTVAEAAKETGRPIFFALLIIVVSFLPLFTLQGQEGRMFQPLAFTGTYAMAAAAGLGITLVPVLMGYLVRGRIRPEASHPLSRMLIAIYRPGLDALLRYPWVTVVAAVLLAASVIYPAGKLGSEFMPQLDEGDLMYMPSLEPGVSIGKVREFVQQTNRLIMSVPEVERVFGKAGRADTATDPAPIGMLETVISFKPRDQWREGMTKDDIIRELDETVSFPGVANVWVPPIKTRIDMLSTGIRSPVGIKVAGSDLGEIERIGREIERVLHDVPGTASAYADRTAAGRYVEVDIDRRAAARHGVNVSDLQAIIQTAVGGMNVSETVEGLERYPINLRYPQDWRDSLESLRDLPVITSTGAFLPLQSLAQVDIVDGPAMIRTENARLNGWVVVDIRGRDIGTYVAEARQRVMEQVTLPAGYSVTWSGQYEYMERAKERLQWVVPVTVVLIFLLLYLCFRNAAETFMLMGSLPFAAVGGVWLLHWLAYDVSVAVAAGFILLIGLAAEFAVVMLMYVRGAVEQRQPRTRGELREAIIEGAVMRVRPKAMTSLTVVLGLSPLLLDSGPGSEAMQRIATPVVGGMISAPLVSLLLIPVLYWLWQRQSLPETASHEATPSDFNLKGNHRDETQHV</sequence>
<dbReference type="RefSeq" id="WP_197450185.1">
    <property type="nucleotide sequence ID" value="NZ_CP053381.1"/>
</dbReference>
<evidence type="ECO:0000256" key="1">
    <source>
        <dbReference type="ARBA" id="ARBA00004651"/>
    </source>
</evidence>
<keyword evidence="6 9" id="KW-1133">Transmembrane helix</keyword>
<dbReference type="EMBL" id="CP053381">
    <property type="protein sequence ID" value="QTP54331.1"/>
    <property type="molecule type" value="Genomic_DNA"/>
</dbReference>
<keyword evidence="5 9" id="KW-0812">Transmembrane</keyword>
<dbReference type="Gene3D" id="3.30.70.1430">
    <property type="entry name" value="Multidrug efflux transporter AcrB pore domain"/>
    <property type="match status" value="2"/>
</dbReference>
<dbReference type="Gene3D" id="3.30.2090.10">
    <property type="entry name" value="Multidrug efflux transporter AcrB TolC docking domain, DN and DC subdomains"/>
    <property type="match status" value="2"/>
</dbReference>
<comment type="similarity">
    <text evidence="2">Belongs to the resistance-nodulation-cell division (RND) (TC 2.A.6) family.</text>
</comment>
<evidence type="ECO:0000256" key="3">
    <source>
        <dbReference type="ARBA" id="ARBA00022448"/>
    </source>
</evidence>
<feature type="transmembrane region" description="Helical" evidence="9">
    <location>
        <begin position="363"/>
        <end position="383"/>
    </location>
</feature>
<dbReference type="Gene3D" id="3.30.70.1320">
    <property type="entry name" value="Multidrug efflux transporter AcrB pore domain like"/>
    <property type="match status" value="1"/>
</dbReference>
<evidence type="ECO:0000256" key="4">
    <source>
        <dbReference type="ARBA" id="ARBA00022475"/>
    </source>
</evidence>
<name>A0ABX7W1Z2_9GAMM</name>
<dbReference type="Gene3D" id="1.20.1640.10">
    <property type="entry name" value="Multidrug efflux transporter AcrB transmembrane domain"/>
    <property type="match status" value="2"/>
</dbReference>
<evidence type="ECO:0000313" key="10">
    <source>
        <dbReference type="EMBL" id="QTP54331.1"/>
    </source>
</evidence>
<dbReference type="InterPro" id="IPR027463">
    <property type="entry name" value="AcrB_DN_DC_subdom"/>
</dbReference>
<evidence type="ECO:0000256" key="2">
    <source>
        <dbReference type="ARBA" id="ARBA00010942"/>
    </source>
</evidence>
<accession>A0ABX7W1Z2</accession>
<feature type="transmembrane region" description="Helical" evidence="9">
    <location>
        <begin position="864"/>
        <end position="883"/>
    </location>
</feature>
<feature type="transmembrane region" description="Helical" evidence="9">
    <location>
        <begin position="998"/>
        <end position="1024"/>
    </location>
</feature>
<evidence type="ECO:0000256" key="7">
    <source>
        <dbReference type="ARBA" id="ARBA00023136"/>
    </source>
</evidence>
<evidence type="ECO:0000256" key="8">
    <source>
        <dbReference type="SAM" id="MobiDB-lite"/>
    </source>
</evidence>
<proteinExistence type="inferred from homology"/>
<gene>
    <name evidence="10" type="ORF">HNO51_06295</name>
</gene>
<organism evidence="10 11">
    <name type="scientific">Billgrantia sulfidoxydans</name>
    <dbReference type="NCBI Taxonomy" id="2733484"/>
    <lineage>
        <taxon>Bacteria</taxon>
        <taxon>Pseudomonadati</taxon>
        <taxon>Pseudomonadota</taxon>
        <taxon>Gammaproteobacteria</taxon>
        <taxon>Oceanospirillales</taxon>
        <taxon>Halomonadaceae</taxon>
        <taxon>Billgrantia</taxon>
    </lineage>
</organism>
<feature type="transmembrane region" description="Helical" evidence="9">
    <location>
        <begin position="474"/>
        <end position="497"/>
    </location>
</feature>
<feature type="transmembrane region" description="Helical" evidence="9">
    <location>
        <begin position="917"/>
        <end position="940"/>
    </location>
</feature>
<evidence type="ECO:0000256" key="9">
    <source>
        <dbReference type="SAM" id="Phobius"/>
    </source>
</evidence>
<feature type="transmembrane region" description="Helical" evidence="9">
    <location>
        <begin position="890"/>
        <end position="911"/>
    </location>
</feature>
<evidence type="ECO:0000256" key="6">
    <source>
        <dbReference type="ARBA" id="ARBA00022989"/>
    </source>
</evidence>
<dbReference type="PRINTS" id="PR00702">
    <property type="entry name" value="ACRIFLAVINRP"/>
</dbReference>
<dbReference type="PANTHER" id="PTHR32063">
    <property type="match status" value="1"/>
</dbReference>
<keyword evidence="11" id="KW-1185">Reference proteome</keyword>
<feature type="transmembrane region" description="Helical" evidence="9">
    <location>
        <begin position="442"/>
        <end position="462"/>
    </location>
</feature>
<comment type="subcellular location">
    <subcellularLocation>
        <location evidence="1">Cell membrane</location>
        <topology evidence="1">Multi-pass membrane protein</topology>
    </subcellularLocation>
</comment>
<dbReference type="NCBIfam" id="TIGR00914">
    <property type="entry name" value="2A0601"/>
    <property type="match status" value="1"/>
</dbReference>
<feature type="transmembrane region" description="Helical" evidence="9">
    <location>
        <begin position="527"/>
        <end position="547"/>
    </location>
</feature>
<dbReference type="SUPFAM" id="SSF82714">
    <property type="entry name" value="Multidrug efflux transporter AcrB TolC docking domain, DN and DC subdomains"/>
    <property type="match status" value="2"/>
</dbReference>
<dbReference type="SUPFAM" id="SSF82693">
    <property type="entry name" value="Multidrug efflux transporter AcrB pore domain, PN1, PN2, PC1 and PC2 subdomains"/>
    <property type="match status" value="2"/>
</dbReference>
<dbReference type="InterPro" id="IPR004763">
    <property type="entry name" value="CusA-like"/>
</dbReference>
<dbReference type="Gene3D" id="3.30.70.1440">
    <property type="entry name" value="Multidrug efflux transporter AcrB pore domain"/>
    <property type="match status" value="1"/>
</dbReference>
<feature type="region of interest" description="Disordered" evidence="8">
    <location>
        <begin position="1034"/>
        <end position="1055"/>
    </location>
</feature>
<keyword evidence="3" id="KW-0813">Transport</keyword>
<evidence type="ECO:0000256" key="5">
    <source>
        <dbReference type="ARBA" id="ARBA00022692"/>
    </source>
</evidence>
<dbReference type="Proteomes" id="UP000671868">
    <property type="component" value="Chromosome"/>
</dbReference>
<feature type="transmembrane region" description="Helical" evidence="9">
    <location>
        <begin position="389"/>
        <end position="411"/>
    </location>
</feature>
<dbReference type="InterPro" id="IPR001036">
    <property type="entry name" value="Acrflvin-R"/>
</dbReference>
<evidence type="ECO:0000313" key="11">
    <source>
        <dbReference type="Proteomes" id="UP000671868"/>
    </source>
</evidence>
<reference evidence="10 11" key="1">
    <citation type="journal article" date="2021" name="Front. Microbiol.">
        <title>Aerobic Denitrification and Heterotrophic Sulfur Oxidation in the Genus Halomonas Revealed by Six Novel Species Characterizations and Genome-Based Analysis.</title>
        <authorList>
            <person name="Wang L."/>
            <person name="Shao Z."/>
        </authorList>
    </citation>
    <scope>NUCLEOTIDE SEQUENCE [LARGE SCALE GENOMIC DNA]</scope>
    <source>
        <strain evidence="10 11">MCCC 1A11059</strain>
    </source>
</reference>
<keyword evidence="7 9" id="KW-0472">Membrane</keyword>
<dbReference type="PANTHER" id="PTHR32063:SF19">
    <property type="entry name" value="CATION EFFLUX SYSTEM PROTEIN CUSA"/>
    <property type="match status" value="1"/>
</dbReference>
<dbReference type="Pfam" id="PF00873">
    <property type="entry name" value="ACR_tran"/>
    <property type="match status" value="1"/>
</dbReference>